<dbReference type="SMART" id="SM00422">
    <property type="entry name" value="HTH_MERR"/>
    <property type="match status" value="1"/>
</dbReference>
<dbReference type="CDD" id="cd00592">
    <property type="entry name" value="HTH_MerR-like"/>
    <property type="match status" value="1"/>
</dbReference>
<accession>A0ABX1FKV5</accession>
<feature type="domain" description="HTH merR-type" evidence="2">
    <location>
        <begin position="1"/>
        <end position="71"/>
    </location>
</feature>
<dbReference type="Proteomes" id="UP001515943">
    <property type="component" value="Unassembled WGS sequence"/>
</dbReference>
<organism evidence="3 4">
    <name type="scientific">Lentzea indica</name>
    <dbReference type="NCBI Taxonomy" id="2604800"/>
    <lineage>
        <taxon>Bacteria</taxon>
        <taxon>Bacillati</taxon>
        <taxon>Actinomycetota</taxon>
        <taxon>Actinomycetes</taxon>
        <taxon>Pseudonocardiales</taxon>
        <taxon>Pseudonocardiaceae</taxon>
        <taxon>Lentzea</taxon>
    </lineage>
</organism>
<sequence>MGWSTRQLADLAGTTLRTIRHYHDVGLLEEPERRANGYKSYGVQHLVRVLRIKRLTDLGLSLTQIAELGDADEHPEHALRVLDAELAGTIERLQRVRAELSVILKQAAPTDLPPSVGRAIADAELSPADRAFSVVLAQVLAPETMVRYTESLKGYVQDPVIVEFDNLPADADEPTRQSLAERMRGLRIVQEMQAIFPESVYADAPRGADYAIEATVRALVDLYNAAQIDVLVRMNPK</sequence>
<keyword evidence="1" id="KW-0238">DNA-binding</keyword>
<dbReference type="SUPFAM" id="SSF46955">
    <property type="entry name" value="Putative DNA-binding domain"/>
    <property type="match status" value="1"/>
</dbReference>
<dbReference type="Gene3D" id="1.10.1660.10">
    <property type="match status" value="1"/>
</dbReference>
<dbReference type="InterPro" id="IPR047057">
    <property type="entry name" value="MerR_fam"/>
</dbReference>
<gene>
    <name evidence="3" type="ORF">FXN61_23535</name>
</gene>
<evidence type="ECO:0000313" key="3">
    <source>
        <dbReference type="EMBL" id="NKE59619.1"/>
    </source>
</evidence>
<proteinExistence type="predicted"/>
<protein>
    <submittedName>
        <fullName evidence="3">MerR family transcriptional regulator</fullName>
    </submittedName>
</protein>
<dbReference type="PANTHER" id="PTHR30204">
    <property type="entry name" value="REDOX-CYCLING DRUG-SENSING TRANSCRIPTIONAL ACTIVATOR SOXR"/>
    <property type="match status" value="1"/>
</dbReference>
<evidence type="ECO:0000313" key="4">
    <source>
        <dbReference type="Proteomes" id="UP001515943"/>
    </source>
</evidence>
<dbReference type="InterPro" id="IPR000551">
    <property type="entry name" value="MerR-type_HTH_dom"/>
</dbReference>
<dbReference type="EMBL" id="VSRL01000089">
    <property type="protein sequence ID" value="NKE59619.1"/>
    <property type="molecule type" value="Genomic_DNA"/>
</dbReference>
<reference evidence="3 4" key="1">
    <citation type="submission" date="2019-08" db="EMBL/GenBank/DDBJ databases">
        <title>Lentzea from Indian Himalayas.</title>
        <authorList>
            <person name="Mandal S."/>
            <person name="Mallick Gupta A."/>
            <person name="Maiti P.K."/>
            <person name="Sarkar J."/>
            <person name="Mandal S."/>
        </authorList>
    </citation>
    <scope>NUCLEOTIDE SEQUENCE [LARGE SCALE GENOMIC DNA]</scope>
    <source>
        <strain evidence="3 4">PSKA42</strain>
    </source>
</reference>
<dbReference type="Pfam" id="PF13411">
    <property type="entry name" value="MerR_1"/>
    <property type="match status" value="1"/>
</dbReference>
<dbReference type="PANTHER" id="PTHR30204:SF93">
    <property type="entry name" value="HTH MERR-TYPE DOMAIN-CONTAINING PROTEIN"/>
    <property type="match status" value="1"/>
</dbReference>
<evidence type="ECO:0000259" key="2">
    <source>
        <dbReference type="PROSITE" id="PS50937"/>
    </source>
</evidence>
<keyword evidence="4" id="KW-1185">Reference proteome</keyword>
<comment type="caution">
    <text evidence="3">The sequence shown here is derived from an EMBL/GenBank/DDBJ whole genome shotgun (WGS) entry which is preliminary data.</text>
</comment>
<dbReference type="PROSITE" id="PS50937">
    <property type="entry name" value="HTH_MERR_2"/>
    <property type="match status" value="1"/>
</dbReference>
<dbReference type="InterPro" id="IPR009061">
    <property type="entry name" value="DNA-bd_dom_put_sf"/>
</dbReference>
<evidence type="ECO:0000256" key="1">
    <source>
        <dbReference type="ARBA" id="ARBA00023125"/>
    </source>
</evidence>
<name>A0ABX1FKV5_9PSEU</name>